<dbReference type="Proteomes" id="UP000559598">
    <property type="component" value="Unassembled WGS sequence"/>
</dbReference>
<dbReference type="AlphaFoldDB" id="A0A840DZ50"/>
<evidence type="ECO:0000313" key="2">
    <source>
        <dbReference type="Proteomes" id="UP000559598"/>
    </source>
</evidence>
<dbReference type="EMBL" id="JACIDE010000028">
    <property type="protein sequence ID" value="MBB4075258.1"/>
    <property type="molecule type" value="Genomic_DNA"/>
</dbReference>
<protein>
    <submittedName>
        <fullName evidence="1">Uncharacterized protein</fullName>
    </submittedName>
</protein>
<organism evidence="1 2">
    <name type="scientific">Anoxybacteroides voinovskiense</name>
    <dbReference type="NCBI Taxonomy" id="230470"/>
    <lineage>
        <taxon>Bacteria</taxon>
        <taxon>Bacillati</taxon>
        <taxon>Bacillota</taxon>
        <taxon>Bacilli</taxon>
        <taxon>Bacillales</taxon>
        <taxon>Anoxybacillaceae</taxon>
        <taxon>Anoxybacteroides</taxon>
    </lineage>
</organism>
<evidence type="ECO:0000313" key="1">
    <source>
        <dbReference type="EMBL" id="MBB4075258.1"/>
    </source>
</evidence>
<sequence>MKANDLLKISQALERTYTMLAPHSEGLEQMERAKQEWKHAFVYVLSRVFR</sequence>
<gene>
    <name evidence="1" type="ORF">GGR02_003077</name>
</gene>
<comment type="caution">
    <text evidence="1">The sequence shown here is derived from an EMBL/GenBank/DDBJ whole genome shotgun (WGS) entry which is preliminary data.</text>
</comment>
<keyword evidence="2" id="KW-1185">Reference proteome</keyword>
<reference evidence="1 2" key="1">
    <citation type="submission" date="2020-08" db="EMBL/GenBank/DDBJ databases">
        <title>Genomic Encyclopedia of Type Strains, Phase IV (KMG-IV): sequencing the most valuable type-strain genomes for metagenomic binning, comparative biology and taxonomic classification.</title>
        <authorList>
            <person name="Goeker M."/>
        </authorList>
    </citation>
    <scope>NUCLEOTIDE SEQUENCE [LARGE SCALE GENOMIC DNA]</scope>
    <source>
        <strain evidence="1 2">DSM 17075</strain>
    </source>
</reference>
<accession>A0A840DZ50</accession>
<proteinExistence type="predicted"/>
<name>A0A840DZ50_9BACL</name>
<dbReference type="RefSeq" id="WP_183185764.1">
    <property type="nucleotide sequence ID" value="NZ_BMNP01000028.1"/>
</dbReference>